<keyword evidence="12" id="KW-0695">RNA-directed DNA polymerase</keyword>
<dbReference type="GO" id="GO:0006310">
    <property type="term" value="P:DNA recombination"/>
    <property type="evidence" value="ECO:0007669"/>
    <property type="project" value="UniProtKB-KW"/>
</dbReference>
<sequence length="558" mass="62999">MELVKRKLLDEVDKHQETSKDSVLKVGAGYRREKQRKPLLCYQCNKAGHKKLDCPELARASESSSRREKSQRKKGDTVSFAFAGVSETFDEAKPWVVDSGASSHTVSDRDCFNELLSCDVKWVKLADGKRAPVEGKGTAKVTLCDEGGQPRQIQLSDALYTPSLTLNLLSVSQITKKGARVTFKENSCEITCGKAIVALAYSVNGLYVLEQPKNAVLATSSHHNKACEHVWHRRFGHRDDRATDRLVKENLATGCKVNKCGVNVNCEPCLKSKSVRTSFPKESLSSTSAVMDLVHTDVCGPVETPSVSGYRYFMTMIDDHSRYCVMYLLKQKSEVANKIEEYVRMTQNMFGHKPKVIRSDQGGEYRGQKLRDFYKREGIQAQFTAGYSPQQNGVAERKNRSLVEMARCLLSDANMHQRYWAEALNTAVYLQNILPTKAAKLSPFEPWHKVKPDVKHLRVFGCNAWVHVPKEKRKKLSDTAKQLTFVGYSLEHKAYRFLDQETQQITISRDVRFIEEPGCSAGRKRINTTKEVFGQEIEVESILKTPVTHLETTPCESE</sequence>
<keyword evidence="9" id="KW-0067">ATP-binding</keyword>
<evidence type="ECO:0000313" key="21">
    <source>
        <dbReference type="Proteomes" id="UP000075880"/>
    </source>
</evidence>
<dbReference type="AlphaFoldDB" id="A0AAG5D8R7"/>
<evidence type="ECO:0000256" key="3">
    <source>
        <dbReference type="ARBA" id="ARBA00022670"/>
    </source>
</evidence>
<evidence type="ECO:0000256" key="17">
    <source>
        <dbReference type="SAM" id="MobiDB-lite"/>
    </source>
</evidence>
<keyword evidence="16" id="KW-0862">Zinc</keyword>
<evidence type="ECO:0000256" key="14">
    <source>
        <dbReference type="ARBA" id="ARBA00023113"/>
    </source>
</evidence>
<reference evidence="20" key="1">
    <citation type="submission" date="2024-04" db="UniProtKB">
        <authorList>
            <consortium name="EnsemblMetazoa"/>
        </authorList>
    </citation>
    <scope>IDENTIFICATION</scope>
    <source>
        <strain evidence="20">EBRO</strain>
    </source>
</reference>
<keyword evidence="13" id="KW-0808">Transferase</keyword>
<evidence type="ECO:0000256" key="6">
    <source>
        <dbReference type="ARBA" id="ARBA00022741"/>
    </source>
</evidence>
<evidence type="ECO:0000259" key="18">
    <source>
        <dbReference type="PROSITE" id="PS50158"/>
    </source>
</evidence>
<keyword evidence="8" id="KW-0378">Hydrolase</keyword>
<dbReference type="PANTHER" id="PTHR42648">
    <property type="entry name" value="TRANSPOSASE, PUTATIVE-RELATED"/>
    <property type="match status" value="1"/>
</dbReference>
<dbReference type="InterPro" id="IPR001878">
    <property type="entry name" value="Znf_CCHC"/>
</dbReference>
<dbReference type="PANTHER" id="PTHR42648:SF11">
    <property type="entry name" value="TRANSPOSON TY4-P GAG-POL POLYPROTEIN"/>
    <property type="match status" value="1"/>
</dbReference>
<evidence type="ECO:0000256" key="10">
    <source>
        <dbReference type="ARBA" id="ARBA00022842"/>
    </source>
</evidence>
<keyword evidence="14" id="KW-0917">Virion maturation</keyword>
<proteinExistence type="predicted"/>
<evidence type="ECO:0000256" key="1">
    <source>
        <dbReference type="ARBA" id="ARBA00002180"/>
    </source>
</evidence>
<evidence type="ECO:0000256" key="7">
    <source>
        <dbReference type="ARBA" id="ARBA00022759"/>
    </source>
</evidence>
<dbReference type="InterPro" id="IPR054722">
    <property type="entry name" value="PolX-like_BBD"/>
</dbReference>
<evidence type="ECO:0000313" key="20">
    <source>
        <dbReference type="EnsemblMetazoa" id="ENSAATROPP007265"/>
    </source>
</evidence>
<evidence type="ECO:0000259" key="19">
    <source>
        <dbReference type="PROSITE" id="PS50994"/>
    </source>
</evidence>
<feature type="domain" description="Integrase catalytic" evidence="19">
    <location>
        <begin position="276"/>
        <end position="451"/>
    </location>
</feature>
<keyword evidence="4" id="KW-0540">Nuclease</keyword>
<feature type="domain" description="CCHC-type" evidence="18">
    <location>
        <begin position="41"/>
        <end position="56"/>
    </location>
</feature>
<evidence type="ECO:0000256" key="5">
    <source>
        <dbReference type="ARBA" id="ARBA00022723"/>
    </source>
</evidence>
<evidence type="ECO:0000256" key="15">
    <source>
        <dbReference type="ARBA" id="ARBA00023172"/>
    </source>
</evidence>
<evidence type="ECO:0000256" key="8">
    <source>
        <dbReference type="ARBA" id="ARBA00022801"/>
    </source>
</evidence>
<evidence type="ECO:0000256" key="9">
    <source>
        <dbReference type="ARBA" id="ARBA00022840"/>
    </source>
</evidence>
<dbReference type="SMART" id="SM00343">
    <property type="entry name" value="ZnF_C2HC"/>
    <property type="match status" value="1"/>
</dbReference>
<dbReference type="InterPro" id="IPR036875">
    <property type="entry name" value="Znf_CCHC_sf"/>
</dbReference>
<organism evidence="20 21">
    <name type="scientific">Anopheles atroparvus</name>
    <name type="common">European mosquito</name>
    <dbReference type="NCBI Taxonomy" id="41427"/>
    <lineage>
        <taxon>Eukaryota</taxon>
        <taxon>Metazoa</taxon>
        <taxon>Ecdysozoa</taxon>
        <taxon>Arthropoda</taxon>
        <taxon>Hexapoda</taxon>
        <taxon>Insecta</taxon>
        <taxon>Pterygota</taxon>
        <taxon>Neoptera</taxon>
        <taxon>Endopterygota</taxon>
        <taxon>Diptera</taxon>
        <taxon>Nematocera</taxon>
        <taxon>Culicoidea</taxon>
        <taxon>Culicidae</taxon>
        <taxon>Anophelinae</taxon>
        <taxon>Anopheles</taxon>
    </lineage>
</organism>
<dbReference type="GO" id="GO:0003964">
    <property type="term" value="F:RNA-directed DNA polymerase activity"/>
    <property type="evidence" value="ECO:0007669"/>
    <property type="project" value="UniProtKB-KW"/>
</dbReference>
<feature type="region of interest" description="Disordered" evidence="17">
    <location>
        <begin position="1"/>
        <end position="20"/>
    </location>
</feature>
<keyword evidence="13" id="KW-0239">DNA-directed DNA polymerase</keyword>
<dbReference type="Proteomes" id="UP000075880">
    <property type="component" value="Unassembled WGS sequence"/>
</dbReference>
<evidence type="ECO:0000256" key="12">
    <source>
        <dbReference type="ARBA" id="ARBA00022918"/>
    </source>
</evidence>
<dbReference type="GO" id="GO:0003676">
    <property type="term" value="F:nucleic acid binding"/>
    <property type="evidence" value="ECO:0007669"/>
    <property type="project" value="InterPro"/>
</dbReference>
<accession>A0AAG5D8R7</accession>
<dbReference type="GO" id="GO:0004519">
    <property type="term" value="F:endonuclease activity"/>
    <property type="evidence" value="ECO:0007669"/>
    <property type="project" value="UniProtKB-KW"/>
</dbReference>
<evidence type="ECO:0008006" key="22">
    <source>
        <dbReference type="Google" id="ProtNLM"/>
    </source>
</evidence>
<evidence type="ECO:0000256" key="16">
    <source>
        <dbReference type="PROSITE-ProRule" id="PRU00047"/>
    </source>
</evidence>
<dbReference type="PROSITE" id="PS50158">
    <property type="entry name" value="ZF_CCHC"/>
    <property type="match status" value="1"/>
</dbReference>
<keyword evidence="11" id="KW-0229">DNA integration</keyword>
<dbReference type="InterPro" id="IPR057670">
    <property type="entry name" value="SH3_retrovirus"/>
</dbReference>
<dbReference type="GO" id="GO:0003887">
    <property type="term" value="F:DNA-directed DNA polymerase activity"/>
    <property type="evidence" value="ECO:0007669"/>
    <property type="project" value="UniProtKB-KW"/>
</dbReference>
<dbReference type="InterPro" id="IPR001584">
    <property type="entry name" value="Integrase_cat-core"/>
</dbReference>
<evidence type="ECO:0000256" key="4">
    <source>
        <dbReference type="ARBA" id="ARBA00022722"/>
    </source>
</evidence>
<evidence type="ECO:0000256" key="2">
    <source>
        <dbReference type="ARBA" id="ARBA00022612"/>
    </source>
</evidence>
<dbReference type="GO" id="GO:0008233">
    <property type="term" value="F:peptidase activity"/>
    <property type="evidence" value="ECO:0007669"/>
    <property type="project" value="UniProtKB-KW"/>
</dbReference>
<protein>
    <recommendedName>
        <fullName evidence="22">Endonuclease</fullName>
    </recommendedName>
</protein>
<dbReference type="SUPFAM" id="SSF53098">
    <property type="entry name" value="Ribonuclease H-like"/>
    <property type="match status" value="1"/>
</dbReference>
<dbReference type="InterPro" id="IPR025724">
    <property type="entry name" value="GAG-pre-integrase_dom"/>
</dbReference>
<dbReference type="Pfam" id="PF22936">
    <property type="entry name" value="Pol_BBD"/>
    <property type="match status" value="1"/>
</dbReference>
<dbReference type="InterPro" id="IPR039537">
    <property type="entry name" value="Retrotran_Ty1/copia-like"/>
</dbReference>
<dbReference type="InterPro" id="IPR012337">
    <property type="entry name" value="RNaseH-like_sf"/>
</dbReference>
<dbReference type="PROSITE" id="PS50994">
    <property type="entry name" value="INTEGRASE"/>
    <property type="match status" value="1"/>
</dbReference>
<dbReference type="Pfam" id="PF00665">
    <property type="entry name" value="rve"/>
    <property type="match status" value="1"/>
</dbReference>
<keyword evidence="21" id="KW-1185">Reference proteome</keyword>
<dbReference type="Pfam" id="PF25597">
    <property type="entry name" value="SH3_retrovirus"/>
    <property type="match status" value="1"/>
</dbReference>
<dbReference type="InterPro" id="IPR036397">
    <property type="entry name" value="RNaseH_sf"/>
</dbReference>
<dbReference type="GO" id="GO:0015074">
    <property type="term" value="P:DNA integration"/>
    <property type="evidence" value="ECO:0007669"/>
    <property type="project" value="UniProtKB-KW"/>
</dbReference>
<comment type="function">
    <text evidence="1">The aspartyl protease (PR) mediates the proteolytic cleavages of the Gag and Gag-Pol polyproteins after assembly of the VLP.</text>
</comment>
<dbReference type="Pfam" id="PF13976">
    <property type="entry name" value="gag_pre-integrs"/>
    <property type="match status" value="1"/>
</dbReference>
<keyword evidence="3" id="KW-0645">Protease</keyword>
<dbReference type="SUPFAM" id="SSF57756">
    <property type="entry name" value="Retrovirus zinc finger-like domains"/>
    <property type="match status" value="1"/>
</dbReference>
<evidence type="ECO:0000256" key="11">
    <source>
        <dbReference type="ARBA" id="ARBA00022908"/>
    </source>
</evidence>
<evidence type="ECO:0000256" key="13">
    <source>
        <dbReference type="ARBA" id="ARBA00022932"/>
    </source>
</evidence>
<keyword evidence="10" id="KW-0460">Magnesium</keyword>
<keyword evidence="2" id="KW-1188">Viral release from host cell</keyword>
<name>A0AAG5D8R7_ANOAO</name>
<keyword evidence="7" id="KW-0255">Endonuclease</keyword>
<dbReference type="EnsemblMetazoa" id="ENSAATROPT008092">
    <property type="protein sequence ID" value="ENSAATROPP007265"/>
    <property type="gene ID" value="ENSAATROPG006590"/>
</dbReference>
<keyword evidence="5" id="KW-0479">Metal-binding</keyword>
<keyword evidence="16" id="KW-0863">Zinc-finger</keyword>
<dbReference type="Gene3D" id="3.30.420.10">
    <property type="entry name" value="Ribonuclease H-like superfamily/Ribonuclease H"/>
    <property type="match status" value="1"/>
</dbReference>
<dbReference type="GO" id="GO:0006508">
    <property type="term" value="P:proteolysis"/>
    <property type="evidence" value="ECO:0007669"/>
    <property type="project" value="UniProtKB-KW"/>
</dbReference>
<keyword evidence="15" id="KW-0233">DNA recombination</keyword>
<keyword evidence="6" id="KW-0547">Nucleotide-binding</keyword>
<dbReference type="GO" id="GO:0008270">
    <property type="term" value="F:zinc ion binding"/>
    <property type="evidence" value="ECO:0007669"/>
    <property type="project" value="UniProtKB-KW"/>
</dbReference>
<keyword evidence="13" id="KW-0548">Nucleotidyltransferase</keyword>
<dbReference type="GO" id="GO:0005524">
    <property type="term" value="F:ATP binding"/>
    <property type="evidence" value="ECO:0007669"/>
    <property type="project" value="UniProtKB-KW"/>
</dbReference>